<keyword evidence="2" id="KW-1003">Cell membrane</keyword>
<keyword evidence="5 6" id="KW-0472">Membrane</keyword>
<feature type="transmembrane region" description="Helical" evidence="6">
    <location>
        <begin position="228"/>
        <end position="246"/>
    </location>
</feature>
<dbReference type="InterPro" id="IPR001851">
    <property type="entry name" value="ABC_transp_permease"/>
</dbReference>
<sequence length="333" mass="35300">MSTLTKNKKPNAFVRLTKHSEFTIGLVVIALFLLATFLTKNFFGSYNLKNLTKQGAIVGVLAVAQTFIIITSGIDISGGAIAGLGCMTMAMIMNGKGTSMLGIAILANFVVCTLCGFLNGVIIFDLKVPAMIATLGTQTIFRGILKLLCNGNSISFFEPDGATFVKLFDTIGNYDIFGVLPVLACIWIVVAVIAFLVLRYTVFGRDLFVIGSGIEVARLSGIKVRKTFYLVYSLAGFVYGIAAIMFAGRILRAMPNTGDGYDMDAIAAAVIGGASLAGGRGAITGTFVGTLLMVVIKNAGKAFQINDYILDVITGALIIFAVAMDMVKSRKKA</sequence>
<proteinExistence type="predicted"/>
<dbReference type="Proteomes" id="UP001491552">
    <property type="component" value="Unassembled WGS sequence"/>
</dbReference>
<feature type="transmembrane region" description="Helical" evidence="6">
    <location>
        <begin position="266"/>
        <end position="296"/>
    </location>
</feature>
<keyword evidence="3 6" id="KW-0812">Transmembrane</keyword>
<feature type="transmembrane region" description="Helical" evidence="6">
    <location>
        <begin position="176"/>
        <end position="198"/>
    </location>
</feature>
<dbReference type="CDD" id="cd06579">
    <property type="entry name" value="TM_PBP1_transp_AraH_like"/>
    <property type="match status" value="1"/>
</dbReference>
<comment type="subcellular location">
    <subcellularLocation>
        <location evidence="1">Cell membrane</location>
        <topology evidence="1">Multi-pass membrane protein</topology>
    </subcellularLocation>
</comment>
<evidence type="ECO:0000256" key="6">
    <source>
        <dbReference type="SAM" id="Phobius"/>
    </source>
</evidence>
<keyword evidence="8" id="KW-1185">Reference proteome</keyword>
<evidence type="ECO:0000256" key="4">
    <source>
        <dbReference type="ARBA" id="ARBA00022989"/>
    </source>
</evidence>
<accession>A0ABV1G871</accession>
<dbReference type="RefSeq" id="WP_349136300.1">
    <property type="nucleotide sequence ID" value="NZ_JBBMFF010000239.1"/>
</dbReference>
<reference evidence="7 8" key="1">
    <citation type="submission" date="2024-03" db="EMBL/GenBank/DDBJ databases">
        <title>Human intestinal bacterial collection.</title>
        <authorList>
            <person name="Pauvert C."/>
            <person name="Hitch T.C.A."/>
            <person name="Clavel T."/>
        </authorList>
    </citation>
    <scope>NUCLEOTIDE SEQUENCE [LARGE SCALE GENOMIC DNA]</scope>
    <source>
        <strain evidence="7 8">CLA-AA-H192</strain>
    </source>
</reference>
<evidence type="ECO:0000256" key="5">
    <source>
        <dbReference type="ARBA" id="ARBA00023136"/>
    </source>
</evidence>
<gene>
    <name evidence="7" type="ORF">WMO66_10095</name>
</gene>
<name>A0ABV1G871_9FIRM</name>
<evidence type="ECO:0000313" key="8">
    <source>
        <dbReference type="Proteomes" id="UP001491552"/>
    </source>
</evidence>
<feature type="transmembrane region" description="Helical" evidence="6">
    <location>
        <begin position="100"/>
        <end position="124"/>
    </location>
</feature>
<comment type="caution">
    <text evidence="7">The sequence shown here is derived from an EMBL/GenBank/DDBJ whole genome shotgun (WGS) entry which is preliminary data.</text>
</comment>
<organism evidence="7 8">
    <name type="scientific">Faecousia intestinalis</name>
    <dbReference type="NCBI Taxonomy" id="3133167"/>
    <lineage>
        <taxon>Bacteria</taxon>
        <taxon>Bacillati</taxon>
        <taxon>Bacillota</taxon>
        <taxon>Clostridia</taxon>
        <taxon>Eubacteriales</taxon>
        <taxon>Oscillospiraceae</taxon>
        <taxon>Faecousia</taxon>
    </lineage>
</organism>
<protein>
    <submittedName>
        <fullName evidence="7">ABC transporter permease</fullName>
    </submittedName>
</protein>
<keyword evidence="4 6" id="KW-1133">Transmembrane helix</keyword>
<evidence type="ECO:0000256" key="2">
    <source>
        <dbReference type="ARBA" id="ARBA00022475"/>
    </source>
</evidence>
<evidence type="ECO:0000313" key="7">
    <source>
        <dbReference type="EMBL" id="MEQ2511590.1"/>
    </source>
</evidence>
<dbReference type="Pfam" id="PF02653">
    <property type="entry name" value="BPD_transp_2"/>
    <property type="match status" value="1"/>
</dbReference>
<feature type="transmembrane region" description="Helical" evidence="6">
    <location>
        <begin position="51"/>
        <end position="70"/>
    </location>
</feature>
<dbReference type="EMBL" id="JBBMFF010000239">
    <property type="protein sequence ID" value="MEQ2511590.1"/>
    <property type="molecule type" value="Genomic_DNA"/>
</dbReference>
<feature type="transmembrane region" description="Helical" evidence="6">
    <location>
        <begin position="308"/>
        <end position="327"/>
    </location>
</feature>
<dbReference type="PANTHER" id="PTHR32196">
    <property type="entry name" value="ABC TRANSPORTER PERMEASE PROTEIN YPHD-RELATED-RELATED"/>
    <property type="match status" value="1"/>
</dbReference>
<feature type="transmembrane region" description="Helical" evidence="6">
    <location>
        <begin position="20"/>
        <end position="39"/>
    </location>
</feature>
<evidence type="ECO:0000256" key="1">
    <source>
        <dbReference type="ARBA" id="ARBA00004651"/>
    </source>
</evidence>
<evidence type="ECO:0000256" key="3">
    <source>
        <dbReference type="ARBA" id="ARBA00022692"/>
    </source>
</evidence>